<comment type="caution">
    <text evidence="1">The sequence shown here is derived from an EMBL/GenBank/DDBJ whole genome shotgun (WGS) entry which is preliminary data.</text>
</comment>
<evidence type="ECO:0000313" key="1">
    <source>
        <dbReference type="EMBL" id="MED6155912.1"/>
    </source>
</evidence>
<proteinExistence type="predicted"/>
<dbReference type="Proteomes" id="UP001341840">
    <property type="component" value="Unassembled WGS sequence"/>
</dbReference>
<keyword evidence="2" id="KW-1185">Reference proteome</keyword>
<dbReference type="EMBL" id="JASCZI010120852">
    <property type="protein sequence ID" value="MED6155912.1"/>
    <property type="molecule type" value="Genomic_DNA"/>
</dbReference>
<gene>
    <name evidence="1" type="ORF">PIB30_009975</name>
</gene>
<protein>
    <submittedName>
        <fullName evidence="1">Uncharacterized protein</fullName>
    </submittedName>
</protein>
<sequence>MVFLTHPSHRIFTAQDDVSCRRCCCRYVVSPALLFRKRPAPSSPDFIFAPASVLDGGFPVPLQPPSPTAFPVFAARVDGGGGVHGLKLVRMMLMYKLKTQESQPSPYTSEAEHLSS</sequence>
<evidence type="ECO:0000313" key="2">
    <source>
        <dbReference type="Proteomes" id="UP001341840"/>
    </source>
</evidence>
<reference evidence="1 2" key="1">
    <citation type="journal article" date="2023" name="Plants (Basel)">
        <title>Bridging the Gap: Combining Genomics and Transcriptomics Approaches to Understand Stylosanthes scabra, an Orphan Legume from the Brazilian Caatinga.</title>
        <authorList>
            <person name="Ferreira-Neto J.R.C."/>
            <person name="da Silva M.D."/>
            <person name="Binneck E."/>
            <person name="de Melo N.F."/>
            <person name="da Silva R.H."/>
            <person name="de Melo A.L.T.M."/>
            <person name="Pandolfi V."/>
            <person name="Bustamante F.O."/>
            <person name="Brasileiro-Vidal A.C."/>
            <person name="Benko-Iseppon A.M."/>
        </authorList>
    </citation>
    <scope>NUCLEOTIDE SEQUENCE [LARGE SCALE GENOMIC DNA]</scope>
    <source>
        <tissue evidence="1">Leaves</tissue>
    </source>
</reference>
<organism evidence="1 2">
    <name type="scientific">Stylosanthes scabra</name>
    <dbReference type="NCBI Taxonomy" id="79078"/>
    <lineage>
        <taxon>Eukaryota</taxon>
        <taxon>Viridiplantae</taxon>
        <taxon>Streptophyta</taxon>
        <taxon>Embryophyta</taxon>
        <taxon>Tracheophyta</taxon>
        <taxon>Spermatophyta</taxon>
        <taxon>Magnoliopsida</taxon>
        <taxon>eudicotyledons</taxon>
        <taxon>Gunneridae</taxon>
        <taxon>Pentapetalae</taxon>
        <taxon>rosids</taxon>
        <taxon>fabids</taxon>
        <taxon>Fabales</taxon>
        <taxon>Fabaceae</taxon>
        <taxon>Papilionoideae</taxon>
        <taxon>50 kb inversion clade</taxon>
        <taxon>dalbergioids sensu lato</taxon>
        <taxon>Dalbergieae</taxon>
        <taxon>Pterocarpus clade</taxon>
        <taxon>Stylosanthes</taxon>
    </lineage>
</organism>
<name>A0ABU6U464_9FABA</name>
<accession>A0ABU6U464</accession>